<dbReference type="GO" id="GO:0008757">
    <property type="term" value="F:S-adenosylmethionine-dependent methyltransferase activity"/>
    <property type="evidence" value="ECO:0007669"/>
    <property type="project" value="InterPro"/>
</dbReference>
<dbReference type="AlphaFoldDB" id="A0AB39KRF6"/>
<proteinExistence type="predicted"/>
<keyword evidence="2" id="KW-0808">Transferase</keyword>
<dbReference type="InterPro" id="IPR013216">
    <property type="entry name" value="Methyltransf_11"/>
</dbReference>
<protein>
    <submittedName>
        <fullName evidence="2">Methyltransferase domain-containing protein</fullName>
    </submittedName>
</protein>
<dbReference type="Gene3D" id="3.40.50.150">
    <property type="entry name" value="Vaccinia Virus protein VP39"/>
    <property type="match status" value="1"/>
</dbReference>
<dbReference type="SUPFAM" id="SSF53335">
    <property type="entry name" value="S-adenosyl-L-methionine-dependent methyltransferases"/>
    <property type="match status" value="1"/>
</dbReference>
<reference evidence="2" key="1">
    <citation type="submission" date="2024-06" db="EMBL/GenBank/DDBJ databases">
        <title>Caulobacter inopinatus, sp. nov.</title>
        <authorList>
            <person name="Donachie S.P."/>
        </authorList>
    </citation>
    <scope>NUCLEOTIDE SEQUENCE</scope>
    <source>
        <strain evidence="2">73W</strain>
    </source>
</reference>
<dbReference type="Pfam" id="PF08241">
    <property type="entry name" value="Methyltransf_11"/>
    <property type="match status" value="1"/>
</dbReference>
<keyword evidence="2" id="KW-0489">Methyltransferase</keyword>
<evidence type="ECO:0000313" key="2">
    <source>
        <dbReference type="EMBL" id="XDO96234.1"/>
    </source>
</evidence>
<sequence>MGPEDIGLGIIRYTGSDLDTINSLNVAGHRFLDVLWLPAPLAELSADQISVINRFREVTIANDVQFTNAKRARQAYIATLKAISASSVLEIGCGKFPISIDIALSNYASIEIDVEAIEWCNSNGINTKTLADFRTSNTAEARFDAIIACYVFHFAISDELIDEIKRASESGAIMIFNIIADEVRPVLSIITRMLNVYTQIEIVKSRSMPRREYWVVMSNMDTIQAAKLARDQVIRYYDFRP</sequence>
<dbReference type="EMBL" id="CP158375">
    <property type="protein sequence ID" value="XDO96234.1"/>
    <property type="molecule type" value="Genomic_DNA"/>
</dbReference>
<dbReference type="GO" id="GO:0032259">
    <property type="term" value="P:methylation"/>
    <property type="evidence" value="ECO:0007669"/>
    <property type="project" value="UniProtKB-KW"/>
</dbReference>
<organism evidence="2">
    <name type="scientific">Caulobacter sp. 73W</name>
    <dbReference type="NCBI Taxonomy" id="3161137"/>
    <lineage>
        <taxon>Bacteria</taxon>
        <taxon>Pseudomonadati</taxon>
        <taxon>Pseudomonadota</taxon>
        <taxon>Alphaproteobacteria</taxon>
        <taxon>Caulobacterales</taxon>
        <taxon>Caulobacteraceae</taxon>
        <taxon>Caulobacter</taxon>
    </lineage>
</organism>
<evidence type="ECO:0000259" key="1">
    <source>
        <dbReference type="Pfam" id="PF08241"/>
    </source>
</evidence>
<dbReference type="RefSeq" id="WP_369059088.1">
    <property type="nucleotide sequence ID" value="NZ_CP158375.1"/>
</dbReference>
<accession>A0AB39KRF6</accession>
<gene>
    <name evidence="2" type="ORF">ABOZ73_15850</name>
</gene>
<dbReference type="InterPro" id="IPR029063">
    <property type="entry name" value="SAM-dependent_MTases_sf"/>
</dbReference>
<feature type="domain" description="Methyltransferase type 11" evidence="1">
    <location>
        <begin position="89"/>
        <end position="176"/>
    </location>
</feature>
<name>A0AB39KRF6_9CAUL</name>